<organism evidence="3 4">
    <name type="scientific">Caldibacillus thermoamylovorans</name>
    <dbReference type="NCBI Taxonomy" id="35841"/>
    <lineage>
        <taxon>Bacteria</taxon>
        <taxon>Bacillati</taxon>
        <taxon>Bacillota</taxon>
        <taxon>Bacilli</taxon>
        <taxon>Bacillales</taxon>
        <taxon>Bacillaceae</taxon>
        <taxon>Caldibacillus</taxon>
    </lineage>
</organism>
<proteinExistence type="predicted"/>
<name>A0ABD4A6Y9_9BACI</name>
<dbReference type="AlphaFoldDB" id="A0ABD4A6Y9"/>
<dbReference type="InterPro" id="IPR051471">
    <property type="entry name" value="Bacterial_PTS_sugar_comp"/>
</dbReference>
<dbReference type="EMBL" id="JXLU01000095">
    <property type="protein sequence ID" value="KIO72435.1"/>
    <property type="molecule type" value="Genomic_DNA"/>
</dbReference>
<dbReference type="RefSeq" id="WP_041902887.1">
    <property type="nucleotide sequence ID" value="NZ_JXLT01000069.1"/>
</dbReference>
<dbReference type="Proteomes" id="UP000032076">
    <property type="component" value="Unassembled WGS sequence"/>
</dbReference>
<dbReference type="SUPFAM" id="SSF53062">
    <property type="entry name" value="PTS system fructose IIA component-like"/>
    <property type="match status" value="1"/>
</dbReference>
<keyword evidence="1 3" id="KW-0808">Transferase</keyword>
<dbReference type="Gene3D" id="3.40.50.510">
    <property type="entry name" value="Phosphotransferase system, mannose-type IIA component"/>
    <property type="match status" value="1"/>
</dbReference>
<gene>
    <name evidence="3" type="ORF">B4167_1125</name>
</gene>
<accession>A0ABD4A6Y9</accession>
<evidence type="ECO:0000313" key="3">
    <source>
        <dbReference type="EMBL" id="KIO72435.1"/>
    </source>
</evidence>
<dbReference type="PROSITE" id="PS51096">
    <property type="entry name" value="PTS_EIIA_TYPE_4"/>
    <property type="match status" value="1"/>
</dbReference>
<dbReference type="Pfam" id="PF03610">
    <property type="entry name" value="EIIA-man"/>
    <property type="match status" value="1"/>
</dbReference>
<evidence type="ECO:0000313" key="4">
    <source>
        <dbReference type="Proteomes" id="UP000032076"/>
    </source>
</evidence>
<dbReference type="InterPro" id="IPR004701">
    <property type="entry name" value="PTS_EIIA_man-typ"/>
</dbReference>
<comment type="caution">
    <text evidence="3">The sequence shown here is derived from an EMBL/GenBank/DDBJ whole genome shotgun (WGS) entry which is preliminary data.</text>
</comment>
<dbReference type="InterPro" id="IPR036662">
    <property type="entry name" value="PTS_EIIA_man-typ_sf"/>
</dbReference>
<reference evidence="3 4" key="1">
    <citation type="submission" date="2015-01" db="EMBL/GenBank/DDBJ databases">
        <title>Draft Genome Sequences of Four Bacillus thermoamylovorans Strains, Isolated From Food Products.</title>
        <authorList>
            <person name="Krawcyk A.O."/>
            <person name="Berendsen E.M."/>
            <person name="Eijlander R.T."/>
            <person name="de Jong A."/>
            <person name="Wells-Bennik M."/>
            <person name="Kuipers O.P."/>
        </authorList>
    </citation>
    <scope>NUCLEOTIDE SEQUENCE [LARGE SCALE GENOMIC DNA]</scope>
    <source>
        <strain evidence="3 4">B4167</strain>
    </source>
</reference>
<evidence type="ECO:0000259" key="2">
    <source>
        <dbReference type="PROSITE" id="PS51096"/>
    </source>
</evidence>
<dbReference type="EC" id="2.7.1.69" evidence="3"/>
<dbReference type="GO" id="GO:0016740">
    <property type="term" value="F:transferase activity"/>
    <property type="evidence" value="ECO:0007669"/>
    <property type="project" value="UniProtKB-KW"/>
</dbReference>
<sequence length="140" mass="15506">MRKVLLMSHGKFAEGIYDTVKMLIGEYGNVFVYSAYSKNESESIPDFIKKHCVDKDEDDEVIILTDLIGGSVTNTCITEVVENKYPNVYIIAGMNLPLVLEILLAPAENIQNLIEGKVETAKKGIVFVNKALQINVLNIG</sequence>
<dbReference type="PANTHER" id="PTHR33799:SF1">
    <property type="entry name" value="PTS SYSTEM MANNOSE-SPECIFIC EIIAB COMPONENT-RELATED"/>
    <property type="match status" value="1"/>
</dbReference>
<evidence type="ECO:0000256" key="1">
    <source>
        <dbReference type="ARBA" id="ARBA00022679"/>
    </source>
</evidence>
<protein>
    <submittedName>
        <fullName evidence="3">PTS system, mannose-specific IIA component</fullName>
        <ecNumber evidence="3">2.7.1.69</ecNumber>
    </submittedName>
</protein>
<feature type="domain" description="PTS EIIA type-4" evidence="2">
    <location>
        <begin position="1"/>
        <end position="125"/>
    </location>
</feature>
<dbReference type="PANTHER" id="PTHR33799">
    <property type="entry name" value="PTS PERMEASE-RELATED-RELATED"/>
    <property type="match status" value="1"/>
</dbReference>